<comment type="subcellular location">
    <subcellularLocation>
        <location evidence="1">Cell outer membrane</location>
        <topology evidence="1">Lipid-anchor</topology>
    </subcellularLocation>
</comment>
<accession>A0A841KK61</accession>
<proteinExistence type="predicted"/>
<evidence type="ECO:0000256" key="4">
    <source>
        <dbReference type="ARBA" id="ARBA00023139"/>
    </source>
</evidence>
<comment type="caution">
    <text evidence="8">The sequence shown here is derived from an EMBL/GenBank/DDBJ whole genome shotgun (WGS) entry which is preliminary data.</text>
</comment>
<gene>
    <name evidence="8" type="ORF">HNQ73_003415</name>
</gene>
<evidence type="ECO:0000313" key="9">
    <source>
        <dbReference type="Proteomes" id="UP000588017"/>
    </source>
</evidence>
<keyword evidence="2" id="KW-0732">Signal</keyword>
<dbReference type="InterPro" id="IPR032831">
    <property type="entry name" value="LptM_cons"/>
</dbReference>
<dbReference type="AlphaFoldDB" id="A0A841KK61"/>
<organism evidence="8 9">
    <name type="scientific">Chelatococcus composti</name>
    <dbReference type="NCBI Taxonomy" id="1743235"/>
    <lineage>
        <taxon>Bacteria</taxon>
        <taxon>Pseudomonadati</taxon>
        <taxon>Pseudomonadota</taxon>
        <taxon>Alphaproteobacteria</taxon>
        <taxon>Hyphomicrobiales</taxon>
        <taxon>Chelatococcaceae</taxon>
        <taxon>Chelatococcus</taxon>
    </lineage>
</organism>
<keyword evidence="5" id="KW-0998">Cell outer membrane</keyword>
<keyword evidence="3" id="KW-0472">Membrane</keyword>
<keyword evidence="6 8" id="KW-0449">Lipoprotein</keyword>
<evidence type="ECO:0000256" key="1">
    <source>
        <dbReference type="ARBA" id="ARBA00004459"/>
    </source>
</evidence>
<protein>
    <submittedName>
        <fullName evidence="8">Putative small lipoprotein YifL</fullName>
    </submittedName>
</protein>
<evidence type="ECO:0000256" key="7">
    <source>
        <dbReference type="SAM" id="MobiDB-lite"/>
    </source>
</evidence>
<evidence type="ECO:0000313" key="8">
    <source>
        <dbReference type="EMBL" id="MBB6169763.1"/>
    </source>
</evidence>
<name>A0A841KK61_9HYPH</name>
<evidence type="ECO:0000256" key="2">
    <source>
        <dbReference type="ARBA" id="ARBA00022729"/>
    </source>
</evidence>
<evidence type="ECO:0000256" key="5">
    <source>
        <dbReference type="ARBA" id="ARBA00023237"/>
    </source>
</evidence>
<evidence type="ECO:0000256" key="3">
    <source>
        <dbReference type="ARBA" id="ARBA00023136"/>
    </source>
</evidence>
<dbReference type="RefSeq" id="WP_244650272.1">
    <property type="nucleotide sequence ID" value="NZ_BMHX01000010.1"/>
</dbReference>
<dbReference type="NCBIfam" id="NF047847">
    <property type="entry name" value="SS_mature_LptM"/>
    <property type="match status" value="1"/>
</dbReference>
<sequence length="80" mass="8202">MPSPLPIARSIAIVLAVSLALAACGRRGALEPPPDPNAPAQEEKAAPGGASLTPSPVGTPKKRAVEQPRPNEPFFLDAIL</sequence>
<feature type="region of interest" description="Disordered" evidence="7">
    <location>
        <begin position="27"/>
        <end position="80"/>
    </location>
</feature>
<dbReference type="Proteomes" id="UP000588017">
    <property type="component" value="Unassembled WGS sequence"/>
</dbReference>
<evidence type="ECO:0000256" key="6">
    <source>
        <dbReference type="ARBA" id="ARBA00023288"/>
    </source>
</evidence>
<keyword evidence="4" id="KW-0564">Palmitate</keyword>
<reference evidence="8 9" key="1">
    <citation type="submission" date="2020-08" db="EMBL/GenBank/DDBJ databases">
        <title>Genomic Encyclopedia of Type Strains, Phase IV (KMG-IV): sequencing the most valuable type-strain genomes for metagenomic binning, comparative biology and taxonomic classification.</title>
        <authorList>
            <person name="Goeker M."/>
        </authorList>
    </citation>
    <scope>NUCLEOTIDE SEQUENCE [LARGE SCALE GENOMIC DNA]</scope>
    <source>
        <strain evidence="8 9">DSM 101465</strain>
    </source>
</reference>
<dbReference type="GO" id="GO:0009279">
    <property type="term" value="C:cell outer membrane"/>
    <property type="evidence" value="ECO:0007669"/>
    <property type="project" value="UniProtKB-SubCell"/>
</dbReference>
<dbReference type="EMBL" id="JACHEH010000011">
    <property type="protein sequence ID" value="MBB6169763.1"/>
    <property type="molecule type" value="Genomic_DNA"/>
</dbReference>
<keyword evidence="9" id="KW-1185">Reference proteome</keyword>